<proteinExistence type="predicted"/>
<dbReference type="AlphaFoldDB" id="A0A1F5YNR1"/>
<dbReference type="InterPro" id="IPR013766">
    <property type="entry name" value="Thioredoxin_domain"/>
</dbReference>
<dbReference type="InterPro" id="IPR036249">
    <property type="entry name" value="Thioredoxin-like_sf"/>
</dbReference>
<dbReference type="GO" id="GO:0016209">
    <property type="term" value="F:antioxidant activity"/>
    <property type="evidence" value="ECO:0007669"/>
    <property type="project" value="InterPro"/>
</dbReference>
<dbReference type="STRING" id="1817867.A3F83_03940"/>
<dbReference type="Proteomes" id="UP000179129">
    <property type="component" value="Unassembled WGS sequence"/>
</dbReference>
<dbReference type="Pfam" id="PF00578">
    <property type="entry name" value="AhpC-TSA"/>
    <property type="match status" value="1"/>
</dbReference>
<dbReference type="PROSITE" id="PS51352">
    <property type="entry name" value="THIOREDOXIN_2"/>
    <property type="match status" value="1"/>
</dbReference>
<comment type="caution">
    <text evidence="2">The sequence shown here is derived from an EMBL/GenBank/DDBJ whole genome shotgun (WGS) entry which is preliminary data.</text>
</comment>
<dbReference type="GO" id="GO:0016491">
    <property type="term" value="F:oxidoreductase activity"/>
    <property type="evidence" value="ECO:0007669"/>
    <property type="project" value="InterPro"/>
</dbReference>
<dbReference type="EMBL" id="MFIX01000205">
    <property type="protein sequence ID" value="OGG01597.1"/>
    <property type="molecule type" value="Genomic_DNA"/>
</dbReference>
<dbReference type="InterPro" id="IPR047262">
    <property type="entry name" value="PRX-like1"/>
</dbReference>
<evidence type="ECO:0000259" key="1">
    <source>
        <dbReference type="PROSITE" id="PS51352"/>
    </source>
</evidence>
<gene>
    <name evidence="2" type="ORF">A3F83_03940</name>
</gene>
<sequence>MRAISAVIAVLALTVVGLFAGDTGSLEKQAALSQAPDFKALDYKGNTYSLSQYKGHVVVLEWLNPECPFVQRHYREGTFTRLASEYKDKGVVWLAVNSTSSQGVEQNKEWAEKNHVSYPILVDKDGQVGHLFKAKTTPHLFVVDPNGELIYEGAVDDDPSGNKEQRTVYVKNAIDAALAGALPAVRETKSYGCNVKYMN</sequence>
<dbReference type="SUPFAM" id="SSF52833">
    <property type="entry name" value="Thioredoxin-like"/>
    <property type="match status" value="1"/>
</dbReference>
<organism evidence="2 3">
    <name type="scientific">Candidatus Glassbacteria bacterium RIFCSPLOWO2_12_FULL_58_11</name>
    <dbReference type="NCBI Taxonomy" id="1817867"/>
    <lineage>
        <taxon>Bacteria</taxon>
        <taxon>Candidatus Glassiibacteriota</taxon>
    </lineage>
</organism>
<evidence type="ECO:0000313" key="2">
    <source>
        <dbReference type="EMBL" id="OGG01597.1"/>
    </source>
</evidence>
<dbReference type="PANTHER" id="PTHR43640">
    <property type="entry name" value="OS07G0260300 PROTEIN"/>
    <property type="match status" value="1"/>
</dbReference>
<dbReference type="PANTHER" id="PTHR43640:SF1">
    <property type="entry name" value="THIOREDOXIN-DEPENDENT PEROXIREDOXIN"/>
    <property type="match status" value="1"/>
</dbReference>
<dbReference type="InterPro" id="IPR000866">
    <property type="entry name" value="AhpC/TSA"/>
</dbReference>
<reference evidence="2 3" key="1">
    <citation type="journal article" date="2016" name="Nat. Commun.">
        <title>Thousands of microbial genomes shed light on interconnected biogeochemical processes in an aquifer system.</title>
        <authorList>
            <person name="Anantharaman K."/>
            <person name="Brown C.T."/>
            <person name="Hug L.A."/>
            <person name="Sharon I."/>
            <person name="Castelle C.J."/>
            <person name="Probst A.J."/>
            <person name="Thomas B.C."/>
            <person name="Singh A."/>
            <person name="Wilkins M.J."/>
            <person name="Karaoz U."/>
            <person name="Brodie E.L."/>
            <person name="Williams K.H."/>
            <person name="Hubbard S.S."/>
            <person name="Banfield J.F."/>
        </authorList>
    </citation>
    <scope>NUCLEOTIDE SEQUENCE [LARGE SCALE GENOMIC DNA]</scope>
</reference>
<evidence type="ECO:0000313" key="3">
    <source>
        <dbReference type="Proteomes" id="UP000179129"/>
    </source>
</evidence>
<accession>A0A1F5YNR1</accession>
<protein>
    <recommendedName>
        <fullName evidence="1">Thioredoxin domain-containing protein</fullName>
    </recommendedName>
</protein>
<feature type="domain" description="Thioredoxin" evidence="1">
    <location>
        <begin position="29"/>
        <end position="179"/>
    </location>
</feature>
<name>A0A1F5YNR1_9BACT</name>
<dbReference type="Gene3D" id="3.40.30.10">
    <property type="entry name" value="Glutaredoxin"/>
    <property type="match status" value="1"/>
</dbReference>
<dbReference type="CDD" id="cd02969">
    <property type="entry name" value="PRX_like1"/>
    <property type="match status" value="1"/>
</dbReference>